<proteinExistence type="predicted"/>
<comment type="caution">
    <text evidence="9">The sequence shown here is derived from an EMBL/GenBank/DDBJ whole genome shotgun (WGS) entry which is preliminary data.</text>
</comment>
<comment type="subcellular location">
    <subcellularLocation>
        <location evidence="1">Membrane</location>
        <topology evidence="1">Multi-pass membrane protein</topology>
    </subcellularLocation>
</comment>
<dbReference type="PANTHER" id="PTHR43867">
    <property type="entry name" value="CELLULOSE SYNTHASE CATALYTIC SUBUNIT A [UDP-FORMING]"/>
    <property type="match status" value="1"/>
</dbReference>
<sequence length="557" mass="61635">PETRPPALTRLQIKQARVASPRTVTSRARLQSPSLISIVLLAGLGALLYGGFLLNPRNIGDPLPFAIVIICELYLIGQAALTMWTALSSTYDPRDATFHAARATLFGSPVDGIPIGDDLYLGRRRITVDVLITTYNEDPVIIEGTARAARDMHGTHGTWLLDDGDDPRVAEIAERLGIRYVVREDRSGAKAGNVNHALRLSTADFAVMIDADFVVVPEFLEETLPFFLHDDVAFVQAPQVYGNAHNFISRGSAYMQIVFYALTQPGKNKYNSAFCVGTNAVFRRTALDDIGGMFEGSQSEDIWTSIFVHERGWRSIFVPMTLAVGRTPETIEAFVRQQVRWAVGGFEIFLRHNPFSPRRRLTTDQRMQYFMTVTFYFTGIVPLGLIVLPPMQIYLNITPVSLEVPLLQWILFYCGFYVLQIGLALFIIGSFRWETLLLSTVTFPMYTKAFFLALAGRKPSWTSTGATGQAASPFDFIKVQMVFLVFLSATTVVGFLKAEWTAEYSVALVWNILNTLTLGAFAVIAAREHIALKRAARAELAGTVLVAGRRTLAAGAA</sequence>
<evidence type="ECO:0000256" key="5">
    <source>
        <dbReference type="ARBA" id="ARBA00022989"/>
    </source>
</evidence>
<evidence type="ECO:0000313" key="9">
    <source>
        <dbReference type="EMBL" id="MCM6763298.1"/>
    </source>
</evidence>
<evidence type="ECO:0000256" key="1">
    <source>
        <dbReference type="ARBA" id="ARBA00004141"/>
    </source>
</evidence>
<keyword evidence="2 9" id="KW-0328">Glycosyltransferase</keyword>
<gene>
    <name evidence="9" type="ORF">NB037_12800</name>
</gene>
<dbReference type="EMBL" id="JAMRYM010000057">
    <property type="protein sequence ID" value="MCM6763298.1"/>
    <property type="molecule type" value="Genomic_DNA"/>
</dbReference>
<feature type="transmembrane region" description="Helical" evidence="7">
    <location>
        <begin position="409"/>
        <end position="429"/>
    </location>
</feature>
<dbReference type="Gene3D" id="3.90.550.10">
    <property type="entry name" value="Spore Coat Polysaccharide Biosynthesis Protein SpsA, Chain A"/>
    <property type="match status" value="1"/>
</dbReference>
<reference evidence="9" key="1">
    <citation type="submission" date="2022-06" db="EMBL/GenBank/DDBJ databases">
        <title>Whole genome shotgun sequencing (WGS) of Rathayibacter sp. ZW T2_19, isolated from stored onions (Allium cepa).</title>
        <authorList>
            <person name="Stoll D.A."/>
            <person name="Huch M."/>
        </authorList>
    </citation>
    <scope>NUCLEOTIDE SEQUENCE</scope>
    <source>
        <strain evidence="9">ZW T2_19</strain>
    </source>
</reference>
<accession>A0A9X2DZ18</accession>
<dbReference type="InterPro" id="IPR001173">
    <property type="entry name" value="Glyco_trans_2-like"/>
</dbReference>
<feature type="transmembrane region" description="Helical" evidence="7">
    <location>
        <begin position="476"/>
        <end position="496"/>
    </location>
</feature>
<evidence type="ECO:0000256" key="3">
    <source>
        <dbReference type="ARBA" id="ARBA00022679"/>
    </source>
</evidence>
<feature type="transmembrane region" description="Helical" evidence="7">
    <location>
        <begin position="369"/>
        <end position="389"/>
    </location>
</feature>
<dbReference type="GO" id="GO:0016758">
    <property type="term" value="F:hexosyltransferase activity"/>
    <property type="evidence" value="ECO:0007669"/>
    <property type="project" value="TreeGrafter"/>
</dbReference>
<dbReference type="RefSeq" id="WP_251946323.1">
    <property type="nucleotide sequence ID" value="NZ_JAMRYM010000057.1"/>
</dbReference>
<dbReference type="Pfam" id="PF13632">
    <property type="entry name" value="Glyco_trans_2_3"/>
    <property type="match status" value="1"/>
</dbReference>
<feature type="transmembrane region" description="Helical" evidence="7">
    <location>
        <begin position="436"/>
        <end position="456"/>
    </location>
</feature>
<keyword evidence="10" id="KW-1185">Reference proteome</keyword>
<organism evidence="9 10">
    <name type="scientific">Rathayibacter rubneri</name>
    <dbReference type="NCBI Taxonomy" id="2950106"/>
    <lineage>
        <taxon>Bacteria</taxon>
        <taxon>Bacillati</taxon>
        <taxon>Actinomycetota</taxon>
        <taxon>Actinomycetes</taxon>
        <taxon>Micrococcales</taxon>
        <taxon>Microbacteriaceae</taxon>
        <taxon>Rathayibacter</taxon>
    </lineage>
</organism>
<evidence type="ECO:0000313" key="10">
    <source>
        <dbReference type="Proteomes" id="UP001155240"/>
    </source>
</evidence>
<dbReference type="Proteomes" id="UP001155240">
    <property type="component" value="Unassembled WGS sequence"/>
</dbReference>
<dbReference type="CDD" id="cd06421">
    <property type="entry name" value="CESA_CelA_like"/>
    <property type="match status" value="1"/>
</dbReference>
<feature type="transmembrane region" description="Helical" evidence="7">
    <location>
        <begin position="65"/>
        <end position="87"/>
    </location>
</feature>
<dbReference type="AlphaFoldDB" id="A0A9X2DZ18"/>
<feature type="transmembrane region" description="Helical" evidence="7">
    <location>
        <begin position="35"/>
        <end position="53"/>
    </location>
</feature>
<protein>
    <submittedName>
        <fullName evidence="9">Glycosyltransferase</fullName>
        <ecNumber evidence="9">2.4.-.-</ecNumber>
    </submittedName>
</protein>
<dbReference type="EC" id="2.4.-.-" evidence="9"/>
<evidence type="ECO:0000256" key="2">
    <source>
        <dbReference type="ARBA" id="ARBA00022676"/>
    </source>
</evidence>
<evidence type="ECO:0000256" key="4">
    <source>
        <dbReference type="ARBA" id="ARBA00022692"/>
    </source>
</evidence>
<feature type="domain" description="Glycosyltransferase 2-like" evidence="8">
    <location>
        <begin position="207"/>
        <end position="416"/>
    </location>
</feature>
<keyword evidence="4 7" id="KW-0812">Transmembrane</keyword>
<keyword evidence="6 7" id="KW-0472">Membrane</keyword>
<evidence type="ECO:0000256" key="6">
    <source>
        <dbReference type="ARBA" id="ARBA00023136"/>
    </source>
</evidence>
<keyword evidence="5 7" id="KW-1133">Transmembrane helix</keyword>
<evidence type="ECO:0000259" key="8">
    <source>
        <dbReference type="Pfam" id="PF13632"/>
    </source>
</evidence>
<dbReference type="InterPro" id="IPR050321">
    <property type="entry name" value="Glycosyltr_2/OpgH_subfam"/>
</dbReference>
<dbReference type="GO" id="GO:0005886">
    <property type="term" value="C:plasma membrane"/>
    <property type="evidence" value="ECO:0007669"/>
    <property type="project" value="TreeGrafter"/>
</dbReference>
<keyword evidence="3 9" id="KW-0808">Transferase</keyword>
<dbReference type="InterPro" id="IPR029044">
    <property type="entry name" value="Nucleotide-diphossugar_trans"/>
</dbReference>
<feature type="transmembrane region" description="Helical" evidence="7">
    <location>
        <begin position="508"/>
        <end position="526"/>
    </location>
</feature>
<dbReference type="PANTHER" id="PTHR43867:SF2">
    <property type="entry name" value="CELLULOSE SYNTHASE CATALYTIC SUBUNIT A [UDP-FORMING]"/>
    <property type="match status" value="1"/>
</dbReference>
<feature type="non-terminal residue" evidence="9">
    <location>
        <position position="1"/>
    </location>
</feature>
<name>A0A9X2DZ18_9MICO</name>
<dbReference type="SUPFAM" id="SSF53448">
    <property type="entry name" value="Nucleotide-diphospho-sugar transferases"/>
    <property type="match status" value="1"/>
</dbReference>
<evidence type="ECO:0000256" key="7">
    <source>
        <dbReference type="SAM" id="Phobius"/>
    </source>
</evidence>